<evidence type="ECO:0000256" key="3">
    <source>
        <dbReference type="SAM" id="MobiDB-lite"/>
    </source>
</evidence>
<keyword evidence="4" id="KW-0472">Membrane</keyword>
<sequence length="255" mass="28963">MKLSKTTLNIIILIFAALISYFFGSKEKEKSITPATQTQTTVQTQPTPQTTTSSPKTTVITSSAKETDYDAVMAEDNLGQNATAPVHYYMLALSWSPSFCENQKQKNGGYVPQRLSYQCAGNQNFGWVIHGLWPQNKNARSVNDQPRYCQGDLAPLSPQLLEKYLPESPGMTLLQGQWEKHGACAFNNAEEYFAKQKALFQSLTLPHSDMRKNELFRWMRKNNPQLDRVYLGASKNELYICYDKSWQPMDCPQSH</sequence>
<dbReference type="PANTHER" id="PTHR11240">
    <property type="entry name" value="RIBONUCLEASE T2"/>
    <property type="match status" value="1"/>
</dbReference>
<accession>A0A2U8FGB4</accession>
<dbReference type="InterPro" id="IPR033130">
    <property type="entry name" value="RNase_T2_His_AS_2"/>
</dbReference>
<evidence type="ECO:0000313" key="6">
    <source>
        <dbReference type="Proteomes" id="UP000244920"/>
    </source>
</evidence>
<dbReference type="Gene3D" id="3.90.730.10">
    <property type="entry name" value="Ribonuclease T2-like"/>
    <property type="match status" value="1"/>
</dbReference>
<dbReference type="AlphaFoldDB" id="A0A2U8FGB4"/>
<dbReference type="Proteomes" id="UP000244920">
    <property type="component" value="Chromosome"/>
</dbReference>
<dbReference type="GO" id="GO:0003723">
    <property type="term" value="F:RNA binding"/>
    <property type="evidence" value="ECO:0007669"/>
    <property type="project" value="InterPro"/>
</dbReference>
<keyword evidence="4" id="KW-0812">Transmembrane</keyword>
<evidence type="ECO:0000256" key="1">
    <source>
        <dbReference type="ARBA" id="ARBA00007469"/>
    </source>
</evidence>
<feature type="transmembrane region" description="Helical" evidence="4">
    <location>
        <begin position="6"/>
        <end position="24"/>
    </location>
</feature>
<dbReference type="EMBL" id="CP029206">
    <property type="protein sequence ID" value="AWI50022.1"/>
    <property type="molecule type" value="Genomic_DNA"/>
</dbReference>
<evidence type="ECO:0000256" key="4">
    <source>
        <dbReference type="SAM" id="Phobius"/>
    </source>
</evidence>
<feature type="region of interest" description="Disordered" evidence="3">
    <location>
        <begin position="33"/>
        <end position="59"/>
    </location>
</feature>
<dbReference type="InterPro" id="IPR036430">
    <property type="entry name" value="RNase_T2-like_sf"/>
</dbReference>
<keyword evidence="4" id="KW-1133">Transmembrane helix</keyword>
<dbReference type="SUPFAM" id="SSF55895">
    <property type="entry name" value="Ribonuclease Rh-like"/>
    <property type="match status" value="1"/>
</dbReference>
<dbReference type="PROSITE" id="PS00531">
    <property type="entry name" value="RNASE_T2_2"/>
    <property type="match status" value="1"/>
</dbReference>
<dbReference type="PROSITE" id="PS00530">
    <property type="entry name" value="RNASE_T2_1"/>
    <property type="match status" value="1"/>
</dbReference>
<organism evidence="5 6">
    <name type="scientific">Actinobacillus porcitonsillarum</name>
    <dbReference type="NCBI Taxonomy" id="189834"/>
    <lineage>
        <taxon>Bacteria</taxon>
        <taxon>Pseudomonadati</taxon>
        <taxon>Pseudomonadota</taxon>
        <taxon>Gammaproteobacteria</taxon>
        <taxon>Pasteurellales</taxon>
        <taxon>Pasteurellaceae</taxon>
        <taxon>Actinobacillus</taxon>
    </lineage>
</organism>
<dbReference type="GO" id="GO:0006401">
    <property type="term" value="P:RNA catabolic process"/>
    <property type="evidence" value="ECO:0007669"/>
    <property type="project" value="UniProtKB-ARBA"/>
</dbReference>
<dbReference type="KEGG" id="apor:DDU33_00240"/>
<dbReference type="PANTHER" id="PTHR11240:SF22">
    <property type="entry name" value="RIBONUCLEASE T2"/>
    <property type="match status" value="1"/>
</dbReference>
<evidence type="ECO:0000313" key="5">
    <source>
        <dbReference type="EMBL" id="AWI50022.1"/>
    </source>
</evidence>
<keyword evidence="6" id="KW-1185">Reference proteome</keyword>
<dbReference type="InterPro" id="IPR001568">
    <property type="entry name" value="RNase_T2-like"/>
</dbReference>
<evidence type="ECO:0000256" key="2">
    <source>
        <dbReference type="RuleBase" id="RU004328"/>
    </source>
</evidence>
<name>A0A2U8FGB4_9PAST</name>
<reference evidence="6" key="1">
    <citation type="submission" date="2018-05" db="EMBL/GenBank/DDBJ databases">
        <title>Complete genome sequence of Actinobacillus porcitonsillarum reference strain 9953L55 (CCUG 46996).</title>
        <authorList>
            <person name="Dona V."/>
            <person name="Perreten V."/>
        </authorList>
    </citation>
    <scope>NUCLEOTIDE SEQUENCE [LARGE SCALE GENOMIC DNA]</scope>
    <source>
        <strain evidence="6">9953L55</strain>
    </source>
</reference>
<dbReference type="InterPro" id="IPR018188">
    <property type="entry name" value="RNase_T2_His_AS_1"/>
</dbReference>
<proteinExistence type="inferred from homology"/>
<dbReference type="GO" id="GO:0033897">
    <property type="term" value="F:ribonuclease T2 activity"/>
    <property type="evidence" value="ECO:0007669"/>
    <property type="project" value="InterPro"/>
</dbReference>
<comment type="similarity">
    <text evidence="1 2">Belongs to the RNase T2 family.</text>
</comment>
<gene>
    <name evidence="5" type="ORF">DDU33_00240</name>
</gene>
<dbReference type="RefSeq" id="WP_108922376.1">
    <property type="nucleotide sequence ID" value="NZ_CP029206.1"/>
</dbReference>
<dbReference type="Pfam" id="PF00445">
    <property type="entry name" value="Ribonuclease_T2"/>
    <property type="match status" value="1"/>
</dbReference>
<protein>
    <submittedName>
        <fullName evidence="5">Ribonuclease</fullName>
    </submittedName>
</protein>